<dbReference type="RefSeq" id="WP_058310224.1">
    <property type="nucleotide sequence ID" value="NZ_CYTW01000001.1"/>
</dbReference>
<keyword evidence="7" id="KW-0732">Signal</keyword>
<accession>A0A0P1I497</accession>
<dbReference type="GO" id="GO:0009055">
    <property type="term" value="F:electron transfer activity"/>
    <property type="evidence" value="ECO:0007669"/>
    <property type="project" value="InterPro"/>
</dbReference>
<evidence type="ECO:0000256" key="7">
    <source>
        <dbReference type="SAM" id="SignalP"/>
    </source>
</evidence>
<dbReference type="GeneID" id="83880125"/>
<feature type="domain" description="Cytochrome c" evidence="8">
    <location>
        <begin position="28"/>
        <end position="131"/>
    </location>
</feature>
<evidence type="ECO:0000256" key="4">
    <source>
        <dbReference type="ARBA" id="ARBA00022982"/>
    </source>
</evidence>
<keyword evidence="10" id="KW-1185">Reference proteome</keyword>
<dbReference type="InterPro" id="IPR036909">
    <property type="entry name" value="Cyt_c-like_dom_sf"/>
</dbReference>
<dbReference type="STRING" id="1715693.PH7735_01061"/>
<dbReference type="Gene3D" id="1.10.760.10">
    <property type="entry name" value="Cytochrome c-like domain"/>
    <property type="match status" value="2"/>
</dbReference>
<evidence type="ECO:0000313" key="9">
    <source>
        <dbReference type="EMBL" id="CUJ89286.1"/>
    </source>
</evidence>
<evidence type="ECO:0000256" key="6">
    <source>
        <dbReference type="PROSITE-ProRule" id="PRU00433"/>
    </source>
</evidence>
<keyword evidence="4" id="KW-0249">Electron transport</keyword>
<dbReference type="PRINTS" id="PR00604">
    <property type="entry name" value="CYTCHRMECIAB"/>
</dbReference>
<evidence type="ECO:0000256" key="1">
    <source>
        <dbReference type="ARBA" id="ARBA00022448"/>
    </source>
</evidence>
<dbReference type="Pfam" id="PF00034">
    <property type="entry name" value="Cytochrom_C"/>
    <property type="match status" value="1"/>
</dbReference>
<keyword evidence="3 6" id="KW-0479">Metal-binding</keyword>
<sequence length="236" mass="25793">MRLGGVVIAVWAALSGAAFAEESATAIGDPERGAKMFKRCQSCHQVGLGGKHKVGPHLNGIFFRPAAAFDDYKYSKGMYAAREAGLVWDVDGLGNFLEAPKATVPGTKMSFRGMKKEQDRNDLLAYLRTFSDNPQDIPEAAPTARKVEVELAPEILAIVGDPDYGEYLSTECTTCHQTDGAYDGIPSIVQWPTEDFVIAMHAYKIKQREHPVMQMMAGRLSDEEIAALAAYFGNLE</sequence>
<dbReference type="InterPro" id="IPR009056">
    <property type="entry name" value="Cyt_c-like_dom"/>
</dbReference>
<dbReference type="AlphaFoldDB" id="A0A0P1I497"/>
<evidence type="ECO:0000256" key="2">
    <source>
        <dbReference type="ARBA" id="ARBA00022617"/>
    </source>
</evidence>
<organism evidence="9 10">
    <name type="scientific">Shimia thalassica</name>
    <dbReference type="NCBI Taxonomy" id="1715693"/>
    <lineage>
        <taxon>Bacteria</taxon>
        <taxon>Pseudomonadati</taxon>
        <taxon>Pseudomonadota</taxon>
        <taxon>Alphaproteobacteria</taxon>
        <taxon>Rhodobacterales</taxon>
        <taxon>Roseobacteraceae</taxon>
    </lineage>
</organism>
<dbReference type="Pfam" id="PF13442">
    <property type="entry name" value="Cytochrome_CBB3"/>
    <property type="match status" value="1"/>
</dbReference>
<gene>
    <name evidence="9" type="ORF">PH7735_01061</name>
</gene>
<evidence type="ECO:0000259" key="8">
    <source>
        <dbReference type="PROSITE" id="PS51007"/>
    </source>
</evidence>
<proteinExistence type="predicted"/>
<feature type="signal peptide" evidence="7">
    <location>
        <begin position="1"/>
        <end position="20"/>
    </location>
</feature>
<keyword evidence="1" id="KW-0813">Transport</keyword>
<dbReference type="EMBL" id="CYTW01000001">
    <property type="protein sequence ID" value="CUJ89286.1"/>
    <property type="molecule type" value="Genomic_DNA"/>
</dbReference>
<evidence type="ECO:0000256" key="5">
    <source>
        <dbReference type="ARBA" id="ARBA00023004"/>
    </source>
</evidence>
<evidence type="ECO:0000313" key="10">
    <source>
        <dbReference type="Proteomes" id="UP000051870"/>
    </source>
</evidence>
<feature type="chain" id="PRO_5006064859" evidence="7">
    <location>
        <begin position="21"/>
        <end position="236"/>
    </location>
</feature>
<reference evidence="10" key="1">
    <citation type="submission" date="2015-09" db="EMBL/GenBank/DDBJ databases">
        <authorList>
            <person name="Rodrigo-Torres Lidia"/>
            <person name="Arahal R.David."/>
        </authorList>
    </citation>
    <scope>NUCLEOTIDE SEQUENCE [LARGE SCALE GENOMIC DNA]</scope>
    <source>
        <strain evidence="10">CECT 7735</strain>
    </source>
</reference>
<dbReference type="InterPro" id="IPR002327">
    <property type="entry name" value="Cyt_c_1A/1B"/>
</dbReference>
<dbReference type="GO" id="GO:0020037">
    <property type="term" value="F:heme binding"/>
    <property type="evidence" value="ECO:0007669"/>
    <property type="project" value="InterPro"/>
</dbReference>
<keyword evidence="2 6" id="KW-0349">Heme</keyword>
<dbReference type="PANTHER" id="PTHR11961">
    <property type="entry name" value="CYTOCHROME C"/>
    <property type="match status" value="1"/>
</dbReference>
<dbReference type="SUPFAM" id="SSF46626">
    <property type="entry name" value="Cytochrome c"/>
    <property type="match status" value="2"/>
</dbReference>
<name>A0A0P1I497_9RHOB</name>
<keyword evidence="5 6" id="KW-0408">Iron</keyword>
<dbReference type="Proteomes" id="UP000051870">
    <property type="component" value="Unassembled WGS sequence"/>
</dbReference>
<evidence type="ECO:0000256" key="3">
    <source>
        <dbReference type="ARBA" id="ARBA00022723"/>
    </source>
</evidence>
<dbReference type="PROSITE" id="PS51007">
    <property type="entry name" value="CYTC"/>
    <property type="match status" value="2"/>
</dbReference>
<feature type="domain" description="Cytochrome c" evidence="8">
    <location>
        <begin position="160"/>
        <end position="236"/>
    </location>
</feature>
<protein>
    <submittedName>
        <fullName evidence="9">Cytochrome c2</fullName>
    </submittedName>
</protein>
<dbReference type="GO" id="GO:0046872">
    <property type="term" value="F:metal ion binding"/>
    <property type="evidence" value="ECO:0007669"/>
    <property type="project" value="UniProtKB-KW"/>
</dbReference>